<accession>A0A1E7FUA4</accession>
<name>A0A1E7FUA4_9STRA</name>
<dbReference type="InParanoid" id="A0A1E7FUA4"/>
<proteinExistence type="predicted"/>
<evidence type="ECO:0000313" key="3">
    <source>
        <dbReference type="Proteomes" id="UP000095751"/>
    </source>
</evidence>
<gene>
    <name evidence="2" type="ORF">FRACYDRAFT_231858</name>
</gene>
<reference evidence="2 3" key="1">
    <citation type="submission" date="2016-09" db="EMBL/GenBank/DDBJ databases">
        <title>Extensive genetic diversity and differential bi-allelic expression allows diatom success in the polar Southern Ocean.</title>
        <authorList>
            <consortium name="DOE Joint Genome Institute"/>
            <person name="Mock T."/>
            <person name="Otillar R.P."/>
            <person name="Strauss J."/>
            <person name="Dupont C."/>
            <person name="Frickenhaus S."/>
            <person name="Maumus F."/>
            <person name="Mcmullan M."/>
            <person name="Sanges R."/>
            <person name="Schmutz J."/>
            <person name="Toseland A."/>
            <person name="Valas R."/>
            <person name="Veluchamy A."/>
            <person name="Ward B.J."/>
            <person name="Allen A."/>
            <person name="Barry K."/>
            <person name="Falciatore A."/>
            <person name="Ferrante M."/>
            <person name="Fortunato A.E."/>
            <person name="Gloeckner G."/>
            <person name="Gruber A."/>
            <person name="Hipkin R."/>
            <person name="Janech M."/>
            <person name="Kroth P."/>
            <person name="Leese F."/>
            <person name="Lindquist E."/>
            <person name="Lyon B.R."/>
            <person name="Martin J."/>
            <person name="Mayer C."/>
            <person name="Parker M."/>
            <person name="Quesneville H."/>
            <person name="Raymond J."/>
            <person name="Uhlig C."/>
            <person name="Valentin K.U."/>
            <person name="Worden A.Z."/>
            <person name="Armbrust E.V."/>
            <person name="Bowler C."/>
            <person name="Green B."/>
            <person name="Moulton V."/>
            <person name="Van Oosterhout C."/>
            <person name="Grigoriev I."/>
        </authorList>
    </citation>
    <scope>NUCLEOTIDE SEQUENCE [LARGE SCALE GENOMIC DNA]</scope>
    <source>
        <strain evidence="2 3">CCMP1102</strain>
    </source>
</reference>
<dbReference type="Proteomes" id="UP000095751">
    <property type="component" value="Unassembled WGS sequence"/>
</dbReference>
<keyword evidence="3" id="KW-1185">Reference proteome</keyword>
<feature type="region of interest" description="Disordered" evidence="1">
    <location>
        <begin position="54"/>
        <end position="75"/>
    </location>
</feature>
<dbReference type="KEGG" id="fcy:FRACYDRAFT_231858"/>
<dbReference type="AlphaFoldDB" id="A0A1E7FUA4"/>
<dbReference type="EMBL" id="KV784353">
    <property type="protein sequence ID" value="OEU21714.1"/>
    <property type="molecule type" value="Genomic_DNA"/>
</dbReference>
<protein>
    <submittedName>
        <fullName evidence="2">Uncharacterized protein</fullName>
    </submittedName>
</protein>
<evidence type="ECO:0000313" key="2">
    <source>
        <dbReference type="EMBL" id="OEU21714.1"/>
    </source>
</evidence>
<organism evidence="2 3">
    <name type="scientific">Fragilariopsis cylindrus CCMP1102</name>
    <dbReference type="NCBI Taxonomy" id="635003"/>
    <lineage>
        <taxon>Eukaryota</taxon>
        <taxon>Sar</taxon>
        <taxon>Stramenopiles</taxon>
        <taxon>Ochrophyta</taxon>
        <taxon>Bacillariophyta</taxon>
        <taxon>Bacillariophyceae</taxon>
        <taxon>Bacillariophycidae</taxon>
        <taxon>Bacillariales</taxon>
        <taxon>Bacillariaceae</taxon>
        <taxon>Fragilariopsis</taxon>
    </lineage>
</organism>
<sequence length="135" mass="15340">MQTSKLTLAALGDPVTGVEMIRYVFKTFEVQTDLKEACSIEIQRNQTDPFKTKDKVTTEEILEESKDKKDPLEDYLPPHKIEDKDHIVQNTSVKFEDLKGMTTSDQTGAFSHKSGKGKRYDLSEAVISRFAYMTS</sequence>
<evidence type="ECO:0000256" key="1">
    <source>
        <dbReference type="SAM" id="MobiDB-lite"/>
    </source>
</evidence>